<keyword evidence="5" id="KW-1185">Reference proteome</keyword>
<feature type="transmembrane region" description="Helical" evidence="2">
    <location>
        <begin position="46"/>
        <end position="67"/>
    </location>
</feature>
<dbReference type="EMBL" id="JBBMFM010000050">
    <property type="protein sequence ID" value="MEQ2426088.1"/>
    <property type="molecule type" value="Genomic_DNA"/>
</dbReference>
<gene>
    <name evidence="4" type="ORF">WMQ36_14020</name>
</gene>
<evidence type="ECO:0000313" key="4">
    <source>
        <dbReference type="EMBL" id="MEQ2426088.1"/>
    </source>
</evidence>
<evidence type="ECO:0000259" key="3">
    <source>
        <dbReference type="Pfam" id="PF23750"/>
    </source>
</evidence>
<comment type="caution">
    <text evidence="4">The sequence shown here is derived from an EMBL/GenBank/DDBJ whole genome shotgun (WGS) entry which is preliminary data.</text>
</comment>
<reference evidence="4 5" key="1">
    <citation type="submission" date="2024-03" db="EMBL/GenBank/DDBJ databases">
        <title>Human intestinal bacterial collection.</title>
        <authorList>
            <person name="Pauvert C."/>
            <person name="Hitch T.C.A."/>
            <person name="Clavel T."/>
        </authorList>
    </citation>
    <scope>NUCLEOTIDE SEQUENCE [LARGE SCALE GENOMIC DNA]</scope>
    <source>
        <strain evidence="4 5">CLA-SR-H021</strain>
    </source>
</reference>
<evidence type="ECO:0000313" key="5">
    <source>
        <dbReference type="Proteomes" id="UP001454086"/>
    </source>
</evidence>
<evidence type="ECO:0000256" key="1">
    <source>
        <dbReference type="SAM" id="MobiDB-lite"/>
    </source>
</evidence>
<keyword evidence="2" id="KW-0812">Transmembrane</keyword>
<dbReference type="Pfam" id="PF23750">
    <property type="entry name" value="RsgI_M"/>
    <property type="match status" value="1"/>
</dbReference>
<keyword evidence="2" id="KW-0472">Membrane</keyword>
<feature type="region of interest" description="Disordered" evidence="1">
    <location>
        <begin position="223"/>
        <end position="260"/>
    </location>
</feature>
<protein>
    <recommendedName>
        <fullName evidence="3">Anti-sigma factor RsgI-like middle domain-containing protein</fullName>
    </recommendedName>
</protein>
<feature type="compositionally biased region" description="Basic and acidic residues" evidence="1">
    <location>
        <begin position="223"/>
        <end position="243"/>
    </location>
</feature>
<dbReference type="RefSeq" id="WP_040379771.1">
    <property type="nucleotide sequence ID" value="NZ_JAJFEB010000004.1"/>
</dbReference>
<accession>A0ABV1D6R4</accession>
<keyword evidence="2" id="KW-1133">Transmembrane helix</keyword>
<sequence>MKVKQEIRKAFDAVRCEDGLKERTRDRVIRRMGQKQPKPALRRMRLAVSLACLLVFAGSGFGGYQLYYAEAATISIDVNPSIELGINRWGRVVEEVPYGRDGEMVLRQVSLRHLEYEEALNRLLGSEVMQDYLKKDALLSITLENRGGDGILLENLQSCVDTTLKQCHSQARTEYVSVDGHMCQEAHSLGMSVGKYHAIQELLTADPQATLDEFKDKSMKEIKGHTEHCGHKAQETGEKETGEKAAGGCHNRGHHGGRED</sequence>
<dbReference type="Proteomes" id="UP001454086">
    <property type="component" value="Unassembled WGS sequence"/>
</dbReference>
<proteinExistence type="predicted"/>
<dbReference type="InterPro" id="IPR055431">
    <property type="entry name" value="RsgI_M"/>
</dbReference>
<organism evidence="4 5">
    <name type="scientific">Enterocloster hominis</name>
    <name type="common">ex Hitch et al. 2024</name>
    <dbReference type="NCBI Taxonomy" id="1917870"/>
    <lineage>
        <taxon>Bacteria</taxon>
        <taxon>Bacillati</taxon>
        <taxon>Bacillota</taxon>
        <taxon>Clostridia</taxon>
        <taxon>Lachnospirales</taxon>
        <taxon>Lachnospiraceae</taxon>
        <taxon>Enterocloster</taxon>
    </lineage>
</organism>
<evidence type="ECO:0000256" key="2">
    <source>
        <dbReference type="SAM" id="Phobius"/>
    </source>
</evidence>
<feature type="compositionally biased region" description="Basic residues" evidence="1">
    <location>
        <begin position="251"/>
        <end position="260"/>
    </location>
</feature>
<name>A0ABV1D6R4_9FIRM</name>
<feature type="domain" description="Anti-sigma factor RsgI-like middle" evidence="3">
    <location>
        <begin position="72"/>
        <end position="201"/>
    </location>
</feature>